<evidence type="ECO:0000313" key="3">
    <source>
        <dbReference type="Proteomes" id="UP001428290"/>
    </source>
</evidence>
<reference evidence="2 3" key="1">
    <citation type="submission" date="2024-02" db="EMBL/GenBank/DDBJ databases">
        <title>Herpetosiphon gulosus NBRC 112829.</title>
        <authorList>
            <person name="Ichikawa N."/>
            <person name="Katano-Makiyama Y."/>
            <person name="Hidaka K."/>
        </authorList>
    </citation>
    <scope>NUCLEOTIDE SEQUENCE [LARGE SCALE GENOMIC DNA]</scope>
    <source>
        <strain evidence="2 3">NBRC 112829</strain>
    </source>
</reference>
<feature type="domain" description="Glycoside-hydrolase family GH114 TIM-barrel" evidence="1">
    <location>
        <begin position="50"/>
        <end position="267"/>
    </location>
</feature>
<dbReference type="PANTHER" id="PTHR35273">
    <property type="entry name" value="ALPHA-1,4 POLYGALACTOSAMINIDASE, PUTATIVE (AFU_ORTHOLOGUE AFUA_3G07890)-RELATED"/>
    <property type="match status" value="1"/>
</dbReference>
<protein>
    <recommendedName>
        <fullName evidence="1">Glycoside-hydrolase family GH114 TIM-barrel domain-containing protein</fullName>
    </recommendedName>
</protein>
<proteinExistence type="predicted"/>
<dbReference type="Pfam" id="PF03537">
    <property type="entry name" value="Glyco_hydro_114"/>
    <property type="match status" value="1"/>
</dbReference>
<dbReference type="PANTHER" id="PTHR35273:SF2">
    <property type="entry name" value="ALPHA-GALACTOSIDASE"/>
    <property type="match status" value="1"/>
</dbReference>
<dbReference type="SUPFAM" id="SSF51445">
    <property type="entry name" value="(Trans)glycosidases"/>
    <property type="match status" value="1"/>
</dbReference>
<dbReference type="InterPro" id="IPR013785">
    <property type="entry name" value="Aldolase_TIM"/>
</dbReference>
<evidence type="ECO:0000259" key="1">
    <source>
        <dbReference type="Pfam" id="PF03537"/>
    </source>
</evidence>
<accession>A0ABP9X2U3</accession>
<gene>
    <name evidence="2" type="ORF">Hgul01_03544</name>
</gene>
<organism evidence="2 3">
    <name type="scientific">Herpetosiphon gulosus</name>
    <dbReference type="NCBI Taxonomy" id="1973496"/>
    <lineage>
        <taxon>Bacteria</taxon>
        <taxon>Bacillati</taxon>
        <taxon>Chloroflexota</taxon>
        <taxon>Chloroflexia</taxon>
        <taxon>Herpetosiphonales</taxon>
        <taxon>Herpetosiphonaceae</taxon>
        <taxon>Herpetosiphon</taxon>
    </lineage>
</organism>
<dbReference type="EMBL" id="BAABRU010000013">
    <property type="protein sequence ID" value="GAA5529730.1"/>
    <property type="molecule type" value="Genomic_DNA"/>
</dbReference>
<name>A0ABP9X2U3_9CHLR</name>
<dbReference type="Proteomes" id="UP001428290">
    <property type="component" value="Unassembled WGS sequence"/>
</dbReference>
<keyword evidence="3" id="KW-1185">Reference proteome</keyword>
<dbReference type="InterPro" id="IPR004352">
    <property type="entry name" value="GH114_TIM-barrel"/>
</dbReference>
<dbReference type="Gene3D" id="3.20.20.70">
    <property type="entry name" value="Aldolase class I"/>
    <property type="match status" value="1"/>
</dbReference>
<dbReference type="RefSeq" id="WP_345723328.1">
    <property type="nucleotide sequence ID" value="NZ_BAABRU010000013.1"/>
</dbReference>
<sequence length="275" mass="30987">MRRYWLIGIGLALVVASVLFARPLSQRAFVPIAQRNSWWQPSVNSTMQLQFTGTPLNLGVDVTVYDLDLFDTSSATVSQLHSQGRKVVCYINVGAWEDWRDDAASFPSSVLGNDYDGWPGEKWLDIRQIDLLAPIMRARMDSCKNKGFDGIEPDNINGYQNNTGFPLTANDQLIFNRWLANEAHNRGLSIGLKNDSEQISELIDYYDWALTEDCFDQGWCAELSPFIAAGKPVFAVEYTDTGIQTSQFCPQARQLGINAMLKHRELDAYRVGCEQ</sequence>
<evidence type="ECO:0000313" key="2">
    <source>
        <dbReference type="EMBL" id="GAA5529730.1"/>
    </source>
</evidence>
<comment type="caution">
    <text evidence="2">The sequence shown here is derived from an EMBL/GenBank/DDBJ whole genome shotgun (WGS) entry which is preliminary data.</text>
</comment>
<dbReference type="InterPro" id="IPR017853">
    <property type="entry name" value="GH"/>
</dbReference>